<dbReference type="SMR" id="Q16Q40"/>
<dbReference type="InterPro" id="IPR016187">
    <property type="entry name" value="CTDL_fold"/>
</dbReference>
<protein>
    <submittedName>
        <fullName evidence="3">AAEL011408-PA</fullName>
    </submittedName>
</protein>
<dbReference type="OrthoDB" id="6727623at2759"/>
<dbReference type="VEuPathDB" id="VectorBase:AAEL011408"/>
<dbReference type="KEGG" id="aag:5574764"/>
<dbReference type="PANTHER" id="PTHR22803">
    <property type="entry name" value="MANNOSE, PHOSPHOLIPASE, LECTIN RECEPTOR RELATED"/>
    <property type="match status" value="1"/>
</dbReference>
<reference evidence="3" key="2">
    <citation type="journal article" date="2007" name="Science">
        <title>Genome sequence of Aedes aegypti, a major arbovirus vector.</title>
        <authorList>
            <person name="Nene V."/>
            <person name="Wortman J.R."/>
            <person name="Lawson D."/>
            <person name="Haas B."/>
            <person name="Kodira C."/>
            <person name="Tu Z.J."/>
            <person name="Loftus B."/>
            <person name="Xi Z."/>
            <person name="Megy K."/>
            <person name="Grabherr M."/>
            <person name="Ren Q."/>
            <person name="Zdobnov E.M."/>
            <person name="Lobo N.F."/>
            <person name="Campbell K.S."/>
            <person name="Brown S.E."/>
            <person name="Bonaldo M.F."/>
            <person name="Zhu J."/>
            <person name="Sinkins S.P."/>
            <person name="Hogenkamp D.G."/>
            <person name="Amedeo P."/>
            <person name="Arensburger P."/>
            <person name="Atkinson P.W."/>
            <person name="Bidwell S."/>
            <person name="Biedler J."/>
            <person name="Birney E."/>
            <person name="Bruggner R.V."/>
            <person name="Costas J."/>
            <person name="Coy M.R."/>
            <person name="Crabtree J."/>
            <person name="Crawford M."/>
            <person name="Debruyn B."/>
            <person name="Decaprio D."/>
            <person name="Eiglmeier K."/>
            <person name="Eisenstadt E."/>
            <person name="El-Dorry H."/>
            <person name="Gelbart W.M."/>
            <person name="Gomes S.L."/>
            <person name="Hammond M."/>
            <person name="Hannick L.I."/>
            <person name="Hogan J.R."/>
            <person name="Holmes M.H."/>
            <person name="Jaffe D."/>
            <person name="Johnston J.S."/>
            <person name="Kennedy R.C."/>
            <person name="Koo H."/>
            <person name="Kravitz S."/>
            <person name="Kriventseva E.V."/>
            <person name="Kulp D."/>
            <person name="Labutti K."/>
            <person name="Lee E."/>
            <person name="Li S."/>
            <person name="Lovin D.D."/>
            <person name="Mao C."/>
            <person name="Mauceli E."/>
            <person name="Menck C.F."/>
            <person name="Miller J.R."/>
            <person name="Montgomery P."/>
            <person name="Mori A."/>
            <person name="Nascimento A.L."/>
            <person name="Naveira H.F."/>
            <person name="Nusbaum C."/>
            <person name="O'leary S."/>
            <person name="Orvis J."/>
            <person name="Pertea M."/>
            <person name="Quesneville H."/>
            <person name="Reidenbach K.R."/>
            <person name="Rogers Y.H."/>
            <person name="Roth C.W."/>
            <person name="Schneider J.R."/>
            <person name="Schatz M."/>
            <person name="Shumway M."/>
            <person name="Stanke M."/>
            <person name="Stinson E.O."/>
            <person name="Tubio J.M."/>
            <person name="Vanzee J.P."/>
            <person name="Verjovski-Almeida S."/>
            <person name="Werner D."/>
            <person name="White O."/>
            <person name="Wyder S."/>
            <person name="Zeng Q."/>
            <person name="Zhao Q."/>
            <person name="Zhao Y."/>
            <person name="Hill C.A."/>
            <person name="Raikhel A.S."/>
            <person name="Soares M.B."/>
            <person name="Knudson D.L."/>
            <person name="Lee N.H."/>
            <person name="Galagan J."/>
            <person name="Salzberg S.L."/>
            <person name="Paulsen I.T."/>
            <person name="Dimopoulos G."/>
            <person name="Collins F.H."/>
            <person name="Birren B."/>
            <person name="Fraser-Liggett C.M."/>
            <person name="Severson D.W."/>
        </authorList>
    </citation>
    <scope>NUCLEOTIDE SEQUENCE [LARGE SCALE GENOMIC DNA]</scope>
    <source>
        <strain evidence="3">Liverpool</strain>
    </source>
</reference>
<keyword evidence="1" id="KW-0732">Signal</keyword>
<dbReference type="PROSITE" id="PS50041">
    <property type="entry name" value="C_TYPE_LECTIN_2"/>
    <property type="match status" value="1"/>
</dbReference>
<organism evidence="3 4">
    <name type="scientific">Aedes aegypti</name>
    <name type="common">Yellowfever mosquito</name>
    <name type="synonym">Culex aegypti</name>
    <dbReference type="NCBI Taxonomy" id="7159"/>
    <lineage>
        <taxon>Eukaryota</taxon>
        <taxon>Metazoa</taxon>
        <taxon>Ecdysozoa</taxon>
        <taxon>Arthropoda</taxon>
        <taxon>Hexapoda</taxon>
        <taxon>Insecta</taxon>
        <taxon>Pterygota</taxon>
        <taxon>Neoptera</taxon>
        <taxon>Endopterygota</taxon>
        <taxon>Diptera</taxon>
        <taxon>Nematocera</taxon>
        <taxon>Culicoidea</taxon>
        <taxon>Culicidae</taxon>
        <taxon>Culicinae</taxon>
        <taxon>Aedini</taxon>
        <taxon>Aedes</taxon>
        <taxon>Stegomyia</taxon>
    </lineage>
</organism>
<proteinExistence type="predicted"/>
<dbReference type="AlphaFoldDB" id="Q16Q40"/>
<reference evidence="3" key="3">
    <citation type="submission" date="2012-09" db="EMBL/GenBank/DDBJ databases">
        <authorList>
            <consortium name="VectorBase"/>
        </authorList>
    </citation>
    <scope>NUCLEOTIDE SEQUENCE</scope>
    <source>
        <strain evidence="3">Liverpool</strain>
    </source>
</reference>
<dbReference type="InterPro" id="IPR050111">
    <property type="entry name" value="C-type_lectin/snaclec_domain"/>
</dbReference>
<dbReference type="PaxDb" id="7159-AAEL011408-PA"/>
<accession>Q16Q40</accession>
<name>Q16Q40_AEDAE</name>
<dbReference type="EMBL" id="CH477762">
    <property type="protein sequence ID" value="EAT36513.1"/>
    <property type="molecule type" value="Genomic_DNA"/>
</dbReference>
<dbReference type="InterPro" id="IPR016186">
    <property type="entry name" value="C-type_lectin-like/link_sf"/>
</dbReference>
<dbReference type="OMA" id="YAICENA"/>
<evidence type="ECO:0000256" key="1">
    <source>
        <dbReference type="SAM" id="SignalP"/>
    </source>
</evidence>
<dbReference type="GeneID" id="5574764"/>
<evidence type="ECO:0000259" key="2">
    <source>
        <dbReference type="PROSITE" id="PS50041"/>
    </source>
</evidence>
<dbReference type="SUPFAM" id="SSF56436">
    <property type="entry name" value="C-type lectin-like"/>
    <property type="match status" value="1"/>
</dbReference>
<evidence type="ECO:0000313" key="3">
    <source>
        <dbReference type="EMBL" id="EAT36513.1"/>
    </source>
</evidence>
<feature type="signal peptide" evidence="1">
    <location>
        <begin position="1"/>
        <end position="19"/>
    </location>
</feature>
<dbReference type="Pfam" id="PF00059">
    <property type="entry name" value="Lectin_C"/>
    <property type="match status" value="1"/>
</dbReference>
<dbReference type="PhylomeDB" id="Q16Q40"/>
<evidence type="ECO:0000313" key="4">
    <source>
        <dbReference type="Proteomes" id="UP000682892"/>
    </source>
</evidence>
<dbReference type="SMART" id="SM00034">
    <property type="entry name" value="CLECT"/>
    <property type="match status" value="1"/>
</dbReference>
<dbReference type="Proteomes" id="UP000682892">
    <property type="component" value="Unassembled WGS sequence"/>
</dbReference>
<dbReference type="eggNOG" id="KOG4297">
    <property type="taxonomic scope" value="Eukaryota"/>
</dbReference>
<gene>
    <name evidence="3" type="primary">CTL21</name>
    <name evidence="3" type="ORF">AaeL_AAEL011408</name>
</gene>
<sequence>MKLVLKSVLLMVLIYKTSCSSTKPKYHIATYAANWFESSEYCHRNGMRLAIIDSEEKQDAAVQAAEAEELHSSGFFGVWLGATDLARTGNFVWHNTGARMRFSRWKPGEPSGGGEHCVVLYYWPKQGFNWTWNDAPCERDYLYAICENAGGTTCIEEF</sequence>
<dbReference type="InterPro" id="IPR001304">
    <property type="entry name" value="C-type_lectin-like"/>
</dbReference>
<dbReference type="Gene3D" id="3.10.100.10">
    <property type="entry name" value="Mannose-Binding Protein A, subunit A"/>
    <property type="match status" value="1"/>
</dbReference>
<feature type="domain" description="C-type lectin" evidence="2">
    <location>
        <begin position="26"/>
        <end position="143"/>
    </location>
</feature>
<feature type="chain" id="PRO_5030175153" evidence="1">
    <location>
        <begin position="20"/>
        <end position="158"/>
    </location>
</feature>
<dbReference type="CDD" id="cd00037">
    <property type="entry name" value="CLECT"/>
    <property type="match status" value="1"/>
</dbReference>
<reference evidence="3" key="1">
    <citation type="submission" date="2005-10" db="EMBL/GenBank/DDBJ databases">
        <authorList>
            <person name="Loftus B.J."/>
            <person name="Nene V.M."/>
            <person name="Hannick L.I."/>
            <person name="Bidwell S."/>
            <person name="Haas B."/>
            <person name="Amedeo P."/>
            <person name="Orvis J."/>
            <person name="Wortman J.R."/>
            <person name="White O.R."/>
            <person name="Salzberg S."/>
            <person name="Shumway M."/>
            <person name="Koo H."/>
            <person name="Zhao Y."/>
            <person name="Holmes M."/>
            <person name="Miller J."/>
            <person name="Schatz M."/>
            <person name="Pop M."/>
            <person name="Pai G."/>
            <person name="Utterback T."/>
            <person name="Rogers Y.-H."/>
            <person name="Kravitz S."/>
            <person name="Fraser C.M."/>
        </authorList>
    </citation>
    <scope>NUCLEOTIDE SEQUENCE</scope>
    <source>
        <strain evidence="3">Liverpool</strain>
    </source>
</reference>
<dbReference type="HOGENOM" id="CLU_049894_10_0_1"/>